<dbReference type="CDD" id="cd17242">
    <property type="entry name" value="MobM_relaxase"/>
    <property type="match status" value="1"/>
</dbReference>
<sequence length="598" mass="67959">MVALAILRVEKLKSFGNVGGSEKHTARLQDTPNADNTKKNIRLIGMEDSTALEDLVKTKIASTTKHKPRKDAVLCSEIFLSASPEYFRPHDPSKAGKWNYEQMADFAYASRTWLINTYGDKCVRAELHLDEATPHIHAYVVPINDKTKLLSHKEMFGGDGRAASIKLSKLQDSYAAALAPLGIERGVKGSKATHTKVKEYYQAVNSEPLTAVWENQQLAPTPFESARTYINRIQQSDDFQAINHQLADRKFMLERLKSAEQRARTSEKERQRLEKRVQLLESQTQQLRDLPNEDVAWELGLHHDQQRWKGHKHIINIDGAKFYDFAPEQQKGGSCAIDLVMHVNQCNFRQAIAWLDERFGEALAERAAIAHARKATALIIQEPRPKFQLPVEDKALWQAVSNYLTQKRGIGENLVQALHERGLVYADDQQNAVFVMRNLNRQPLAKGAFLRGTRGENNMFKGYEKGTLRREGWFYFYLGGEPTTPPEKLVLCKSPIDAISFAMLEYQVRGDVPPTRSLYMAVDNPNSLPLERLRHIPNVRVAFDTDDAGNAAARAVKELLPQATRVKCEAVDWNQQLIDYGRQLRQQQQQHKEDDLSL</sequence>
<gene>
    <name evidence="4" type="ORF">A6770_29690</name>
</gene>
<dbReference type="GO" id="GO:0003677">
    <property type="term" value="F:DNA binding"/>
    <property type="evidence" value="ECO:0007669"/>
    <property type="project" value="InterPro"/>
</dbReference>
<dbReference type="InterPro" id="IPR001668">
    <property type="entry name" value="Mob_Pre"/>
</dbReference>
<dbReference type="Pfam" id="PF13154">
    <property type="entry name" value="DUF3991"/>
    <property type="match status" value="1"/>
</dbReference>
<evidence type="ECO:0000256" key="1">
    <source>
        <dbReference type="ARBA" id="ARBA00010657"/>
    </source>
</evidence>
<dbReference type="NCBIfam" id="NF041497">
    <property type="entry name" value="MobV"/>
    <property type="match status" value="1"/>
</dbReference>
<keyword evidence="5" id="KW-1185">Reference proteome</keyword>
<feature type="coiled-coil region" evidence="2">
    <location>
        <begin position="249"/>
        <end position="290"/>
    </location>
</feature>
<reference evidence="4" key="1">
    <citation type="submission" date="2016-04" db="EMBL/GenBank/DDBJ databases">
        <authorList>
            <person name="Tabuchi Yagui T.R."/>
        </authorList>
    </citation>
    <scope>NUCLEOTIDE SEQUENCE [LARGE SCALE GENOMIC DNA]</scope>
    <source>
        <strain evidence="4">NIES-26</strain>
    </source>
</reference>
<proteinExistence type="inferred from homology"/>
<feature type="domain" description="DUF3991" evidence="3">
    <location>
        <begin position="402"/>
        <end position="478"/>
    </location>
</feature>
<keyword evidence="2" id="KW-0175">Coiled coil</keyword>
<dbReference type="AlphaFoldDB" id="A0A367QH53"/>
<dbReference type="GO" id="GO:0006310">
    <property type="term" value="P:DNA recombination"/>
    <property type="evidence" value="ECO:0007669"/>
    <property type="project" value="InterPro"/>
</dbReference>
<organism evidence="4 5">
    <name type="scientific">Nostoc minutum NIES-26</name>
    <dbReference type="NCBI Taxonomy" id="1844469"/>
    <lineage>
        <taxon>Bacteria</taxon>
        <taxon>Bacillati</taxon>
        <taxon>Cyanobacteriota</taxon>
        <taxon>Cyanophyceae</taxon>
        <taxon>Nostocales</taxon>
        <taxon>Nostocaceae</taxon>
        <taxon>Nostoc</taxon>
    </lineage>
</organism>
<dbReference type="Pfam" id="PF01076">
    <property type="entry name" value="Mob_Pre"/>
    <property type="match status" value="1"/>
</dbReference>
<name>A0A367QH53_9NOSO</name>
<dbReference type="Pfam" id="PF13155">
    <property type="entry name" value="Toprim_2"/>
    <property type="match status" value="1"/>
</dbReference>
<comment type="caution">
    <text evidence="4">The sequence shown here is derived from an EMBL/GenBank/DDBJ whole genome shotgun (WGS) entry which is preliminary data.</text>
</comment>
<accession>A0A367QH53</accession>
<dbReference type="EMBL" id="LXQD01000325">
    <property type="protein sequence ID" value="RCJ22532.1"/>
    <property type="molecule type" value="Genomic_DNA"/>
</dbReference>
<comment type="similarity">
    <text evidence="1">Belongs to the plasmid mobilization pre family.</text>
</comment>
<dbReference type="InterPro" id="IPR025054">
    <property type="entry name" value="DUF3991"/>
</dbReference>
<evidence type="ECO:0000259" key="3">
    <source>
        <dbReference type="Pfam" id="PF13154"/>
    </source>
</evidence>
<evidence type="ECO:0000313" key="4">
    <source>
        <dbReference type="EMBL" id="RCJ22532.1"/>
    </source>
</evidence>
<dbReference type="Gene3D" id="3.30.930.30">
    <property type="match status" value="1"/>
</dbReference>
<protein>
    <submittedName>
        <fullName evidence="4">Mobilization protein</fullName>
    </submittedName>
</protein>
<dbReference type="Gene3D" id="3.40.1360.10">
    <property type="match status" value="1"/>
</dbReference>
<evidence type="ECO:0000256" key="2">
    <source>
        <dbReference type="SAM" id="Coils"/>
    </source>
</evidence>
<evidence type="ECO:0000313" key="5">
    <source>
        <dbReference type="Proteomes" id="UP000252107"/>
    </source>
</evidence>
<dbReference type="Proteomes" id="UP000252107">
    <property type="component" value="Unassembled WGS sequence"/>
</dbReference>